<accession>A0ABR1B4J6</accession>
<reference evidence="2 3" key="1">
    <citation type="submission" date="2023-09" db="EMBL/GenBank/DDBJ databases">
        <title>Genomes of two closely related lineages of the louse Polyplax serrata with different host specificities.</title>
        <authorList>
            <person name="Martinu J."/>
            <person name="Tarabai H."/>
            <person name="Stefka J."/>
            <person name="Hypsa V."/>
        </authorList>
    </citation>
    <scope>NUCLEOTIDE SEQUENCE [LARGE SCALE GENOMIC DNA]</scope>
    <source>
        <strain evidence="2">98ZLc_SE</strain>
    </source>
</reference>
<dbReference type="Proteomes" id="UP001359485">
    <property type="component" value="Unassembled WGS sequence"/>
</dbReference>
<protein>
    <submittedName>
        <fullName evidence="2">Uncharacterized protein</fullName>
    </submittedName>
</protein>
<evidence type="ECO:0000256" key="1">
    <source>
        <dbReference type="SAM" id="MobiDB-lite"/>
    </source>
</evidence>
<keyword evidence="3" id="KW-1185">Reference proteome</keyword>
<dbReference type="EMBL" id="JAWJWF010000003">
    <property type="protein sequence ID" value="KAK6634854.1"/>
    <property type="molecule type" value="Genomic_DNA"/>
</dbReference>
<feature type="region of interest" description="Disordered" evidence="1">
    <location>
        <begin position="1"/>
        <end position="48"/>
    </location>
</feature>
<organism evidence="2 3">
    <name type="scientific">Polyplax serrata</name>
    <name type="common">Common mouse louse</name>
    <dbReference type="NCBI Taxonomy" id="468196"/>
    <lineage>
        <taxon>Eukaryota</taxon>
        <taxon>Metazoa</taxon>
        <taxon>Ecdysozoa</taxon>
        <taxon>Arthropoda</taxon>
        <taxon>Hexapoda</taxon>
        <taxon>Insecta</taxon>
        <taxon>Pterygota</taxon>
        <taxon>Neoptera</taxon>
        <taxon>Paraneoptera</taxon>
        <taxon>Psocodea</taxon>
        <taxon>Troctomorpha</taxon>
        <taxon>Phthiraptera</taxon>
        <taxon>Anoplura</taxon>
        <taxon>Polyplacidae</taxon>
        <taxon>Polyplax</taxon>
    </lineage>
</organism>
<gene>
    <name evidence="2" type="ORF">RUM44_000101</name>
</gene>
<name>A0ABR1B4J6_POLSC</name>
<proteinExistence type="predicted"/>
<feature type="compositionally biased region" description="Basic and acidic residues" evidence="1">
    <location>
        <begin position="1"/>
        <end position="31"/>
    </location>
</feature>
<evidence type="ECO:0000313" key="2">
    <source>
        <dbReference type="EMBL" id="KAK6634854.1"/>
    </source>
</evidence>
<sequence length="105" mass="12031">MLRNGNSEEKKSEDTSVHSQRNESATKKEGELNGFRKSPEDSPVARHGWLHQKQELILSKSMSLEESGKKLNSLTDHVNLMKNSDPDWQKQAKINETELELMEII</sequence>
<comment type="caution">
    <text evidence="2">The sequence shown here is derived from an EMBL/GenBank/DDBJ whole genome shotgun (WGS) entry which is preliminary data.</text>
</comment>
<evidence type="ECO:0000313" key="3">
    <source>
        <dbReference type="Proteomes" id="UP001359485"/>
    </source>
</evidence>